<proteinExistence type="predicted"/>
<evidence type="ECO:0000313" key="1">
    <source>
        <dbReference type="EMBL" id="CAD7448499.1"/>
    </source>
</evidence>
<reference evidence="1" key="1">
    <citation type="submission" date="2020-11" db="EMBL/GenBank/DDBJ databases">
        <authorList>
            <person name="Tran Van P."/>
        </authorList>
    </citation>
    <scope>NUCLEOTIDE SEQUENCE</scope>
</reference>
<dbReference type="EMBL" id="OD570094">
    <property type="protein sequence ID" value="CAD7448499.1"/>
    <property type="molecule type" value="Genomic_DNA"/>
</dbReference>
<name>A0A7R9I5S5_9NEOP</name>
<gene>
    <name evidence="1" type="ORF">TBIB3V08_LOCUS10785</name>
</gene>
<dbReference type="AlphaFoldDB" id="A0A7R9I5S5"/>
<organism evidence="1">
    <name type="scientific">Timema bartmani</name>
    <dbReference type="NCBI Taxonomy" id="61472"/>
    <lineage>
        <taxon>Eukaryota</taxon>
        <taxon>Metazoa</taxon>
        <taxon>Ecdysozoa</taxon>
        <taxon>Arthropoda</taxon>
        <taxon>Hexapoda</taxon>
        <taxon>Insecta</taxon>
        <taxon>Pterygota</taxon>
        <taxon>Neoptera</taxon>
        <taxon>Polyneoptera</taxon>
        <taxon>Phasmatodea</taxon>
        <taxon>Timematodea</taxon>
        <taxon>Timematoidea</taxon>
        <taxon>Timematidae</taxon>
        <taxon>Timema</taxon>
    </lineage>
</organism>
<accession>A0A7R9I5S5</accession>
<sequence>MSHLQAVPRDADLGGRYCCTQVFAAYVIMKQTLAIDSERGKLVFRGPVGDPRQMEEFMSGVGNKLRTAIFSQLRDKTVNRTTAT</sequence>
<protein>
    <submittedName>
        <fullName evidence="1">Uncharacterized protein</fullName>
    </submittedName>
</protein>